<evidence type="ECO:0000256" key="4">
    <source>
        <dbReference type="ARBA" id="ARBA00071824"/>
    </source>
</evidence>
<dbReference type="PIRSF" id="PIRSF009320">
    <property type="entry name" value="Nuc_binding_HP_1000"/>
    <property type="match status" value="1"/>
</dbReference>
<evidence type="ECO:0000259" key="5">
    <source>
        <dbReference type="Pfam" id="PF13614"/>
    </source>
</evidence>
<proteinExistence type="inferred from homology"/>
<dbReference type="FunFam" id="3.40.50.300:FF:000285">
    <property type="entry name" value="Sporulation initiation inhibitor Soj"/>
    <property type="match status" value="1"/>
</dbReference>
<comment type="catalytic activity">
    <reaction evidence="2">
        <text>ATP + H2O = ADP + phosphate + H(+)</text>
        <dbReference type="Rhea" id="RHEA:13065"/>
        <dbReference type="ChEBI" id="CHEBI:15377"/>
        <dbReference type="ChEBI" id="CHEBI:15378"/>
        <dbReference type="ChEBI" id="CHEBI:30616"/>
        <dbReference type="ChEBI" id="CHEBI:43474"/>
        <dbReference type="ChEBI" id="CHEBI:456216"/>
    </reaction>
</comment>
<dbReference type="AlphaFoldDB" id="A0A385PYY6"/>
<dbReference type="OrthoDB" id="9815116at2"/>
<dbReference type="InterPro" id="IPR050678">
    <property type="entry name" value="DNA_Partitioning_ATPase"/>
</dbReference>
<dbReference type="EMBL" id="CP032364">
    <property type="protein sequence ID" value="AYA98507.1"/>
    <property type="molecule type" value="Genomic_DNA"/>
</dbReference>
<comment type="similarity">
    <text evidence="1">Belongs to the ParA family.</text>
</comment>
<dbReference type="Pfam" id="PF13614">
    <property type="entry name" value="AAA_31"/>
    <property type="match status" value="1"/>
</dbReference>
<dbReference type="PANTHER" id="PTHR13696:SF52">
    <property type="entry name" value="PARA FAMILY PROTEIN CT_582"/>
    <property type="match status" value="1"/>
</dbReference>
<evidence type="ECO:0000313" key="7">
    <source>
        <dbReference type="Proteomes" id="UP000265562"/>
    </source>
</evidence>
<accession>A0A385PYY6</accession>
<comment type="subunit">
    <text evidence="3">Dimerizes in the presence of ATP but not ADP; ATP-binding is required for double-stranded (ds)DNA-binding. Interacts with DnaA.</text>
</comment>
<gene>
    <name evidence="6" type="ORF">D4A81_00345</name>
</gene>
<name>A0A385PYY6_9FIRM</name>
<dbReference type="SUPFAM" id="SSF52540">
    <property type="entry name" value="P-loop containing nucleoside triphosphate hydrolases"/>
    <property type="match status" value="1"/>
</dbReference>
<dbReference type="CDD" id="cd02042">
    <property type="entry name" value="ParAB_family"/>
    <property type="match status" value="1"/>
</dbReference>
<keyword evidence="7" id="KW-1185">Reference proteome</keyword>
<protein>
    <recommendedName>
        <fullName evidence="4">Sporulation initiation inhibitor protein Soj</fullName>
    </recommendedName>
</protein>
<dbReference type="RefSeq" id="WP_111525574.1">
    <property type="nucleotide sequence ID" value="NZ_CP032364.1"/>
</dbReference>
<sequence length="256" mass="28032">MTKIIAFANQKGGVGKTTTAVNLSAALAEAGQSVLAIDFDPQGNLTSGLGIDKLNTEKTIYEVIIGDENINDAIVSTEVENLDIIPSNVDLSGAEIELLELEDRERTLRRKISEIYKTYDYILIDCPPSLSLLTINAFMASDSVVIPIQCEYYALEGLTQMLRTVNLIRERLNPTLEIEGIVFTMYDARNNLSGQVIEGVKGVISNENIFETIIPRNVKLAEAPSFGMPITEYDTTSTGAQAYRMLASEVLSKSGR</sequence>
<dbReference type="InterPro" id="IPR025669">
    <property type="entry name" value="AAA_dom"/>
</dbReference>
<evidence type="ECO:0000256" key="1">
    <source>
        <dbReference type="ARBA" id="ARBA00006976"/>
    </source>
</evidence>
<dbReference type="KEGG" id="lua:D4A81_00345"/>
<dbReference type="InterPro" id="IPR027417">
    <property type="entry name" value="P-loop_NTPase"/>
</dbReference>
<organism evidence="6 7">
    <name type="scientific">Lachnoanaerobaculum umeaense</name>
    <dbReference type="NCBI Taxonomy" id="617123"/>
    <lineage>
        <taxon>Bacteria</taxon>
        <taxon>Bacillati</taxon>
        <taxon>Bacillota</taxon>
        <taxon>Clostridia</taxon>
        <taxon>Lachnospirales</taxon>
        <taxon>Lachnospiraceae</taxon>
        <taxon>Lachnoanaerobaculum</taxon>
    </lineage>
</organism>
<feature type="domain" description="AAA" evidence="5">
    <location>
        <begin position="2"/>
        <end position="178"/>
    </location>
</feature>
<reference evidence="6 7" key="1">
    <citation type="submission" date="2018-09" db="EMBL/GenBank/DDBJ databases">
        <title>Genome sequencing of Lachnoanaerobaculum umeaense DSM 23576.</title>
        <authorList>
            <person name="Kook J.-K."/>
            <person name="Park S.-N."/>
            <person name="Lim Y.K."/>
        </authorList>
    </citation>
    <scope>NUCLEOTIDE SEQUENCE [LARGE SCALE GENOMIC DNA]</scope>
    <source>
        <strain evidence="7">DSM 23576 \ CCUG 58757</strain>
    </source>
</reference>
<evidence type="ECO:0000256" key="3">
    <source>
        <dbReference type="ARBA" id="ARBA00062323"/>
    </source>
</evidence>
<dbReference type="PANTHER" id="PTHR13696">
    <property type="entry name" value="P-LOOP CONTAINING NUCLEOSIDE TRIPHOSPHATE HYDROLASE"/>
    <property type="match status" value="1"/>
</dbReference>
<evidence type="ECO:0000256" key="2">
    <source>
        <dbReference type="ARBA" id="ARBA00049360"/>
    </source>
</evidence>
<dbReference type="Gene3D" id="3.40.50.300">
    <property type="entry name" value="P-loop containing nucleotide triphosphate hydrolases"/>
    <property type="match status" value="1"/>
</dbReference>
<evidence type="ECO:0000313" key="6">
    <source>
        <dbReference type="EMBL" id="AYA98507.1"/>
    </source>
</evidence>
<dbReference type="Proteomes" id="UP000265562">
    <property type="component" value="Chromosome"/>
</dbReference>